<keyword evidence="6 8" id="KW-0067">ATP-binding</keyword>
<evidence type="ECO:0000256" key="6">
    <source>
        <dbReference type="ARBA" id="ARBA00022840"/>
    </source>
</evidence>
<dbReference type="NCBIfam" id="TIGR02433">
    <property type="entry name" value="lysidine_TilS_C"/>
    <property type="match status" value="1"/>
</dbReference>
<dbReference type="InterPro" id="IPR012795">
    <property type="entry name" value="tRNA_Ile_lys_synt_N"/>
</dbReference>
<comment type="function">
    <text evidence="8">Ligates lysine onto the cytidine present at position 34 of the AUA codon-specific tRNA(Ile) that contains the anticodon CAU, in an ATP-dependent manner. Cytidine is converted to lysidine, thus changing the amino acid specificity of the tRNA from methionine to isoleucine.</text>
</comment>
<gene>
    <name evidence="8 10" type="primary">tilS</name>
    <name evidence="10" type="ORF">GCM10007424_03600</name>
</gene>
<evidence type="ECO:0000256" key="8">
    <source>
        <dbReference type="HAMAP-Rule" id="MF_01161"/>
    </source>
</evidence>
<dbReference type="SUPFAM" id="SSF56037">
    <property type="entry name" value="PheT/TilS domain"/>
    <property type="match status" value="1"/>
</dbReference>
<dbReference type="InterPro" id="IPR011063">
    <property type="entry name" value="TilS/TtcA_N"/>
</dbReference>
<feature type="binding site" evidence="8">
    <location>
        <begin position="26"/>
        <end position="31"/>
    </location>
    <ligand>
        <name>ATP</name>
        <dbReference type="ChEBI" id="CHEBI:30616"/>
    </ligand>
</feature>
<sequence length="436" mass="50824">MLLQLQNHLSQNLPFLQDKKLLLAVSGGVDSMVLTHLFKALNYNIAIAHCNFNLRGEESDGDENFIKNYAQDNDIEIFVTHFNTVSFAEDAKLSIQMAARQLRYAWFQELIQEKGFDYLLTAHHLDDSIETFLINFTRGTGLEGLTGIPQQNDIIIRPLLSFTRAEIESYAEENNIKWREDSSNVSDKYMRNKLRHDIIPVLKSMNTDFNGSFKETLQHLQQAQSLVEDASVLVYKQVVTEVEGQKHINIEQLLRLPNYQAYLYQWLKPFGFTAWNDIYKLPNAQSGKQVNTDEYRLLKNRENLILEPLQQQDSNVYKIEEGQSDIATPIQLHFQKTTIVPEKSSKNEIFVNNELIKFPLFVRKWREGDYFYPFGMNGKKKKVSKFFKDEKMSLSEKENTWLLCSGNNIIWIIGRRADERYKVTENTTQILKIELL</sequence>
<dbReference type="Pfam" id="PF01171">
    <property type="entry name" value="ATP_bind_3"/>
    <property type="match status" value="1"/>
</dbReference>
<comment type="subcellular location">
    <subcellularLocation>
        <location evidence="1 8">Cytoplasm</location>
    </subcellularLocation>
</comment>
<keyword evidence="2 8" id="KW-0963">Cytoplasm</keyword>
<dbReference type="InterPro" id="IPR014729">
    <property type="entry name" value="Rossmann-like_a/b/a_fold"/>
</dbReference>
<evidence type="ECO:0000313" key="10">
    <source>
        <dbReference type="EMBL" id="GGB66886.1"/>
    </source>
</evidence>
<dbReference type="SMART" id="SM00977">
    <property type="entry name" value="TilS_C"/>
    <property type="match status" value="1"/>
</dbReference>
<dbReference type="Proteomes" id="UP000615760">
    <property type="component" value="Unassembled WGS sequence"/>
</dbReference>
<dbReference type="HAMAP" id="MF_01161">
    <property type="entry name" value="tRNA_Ile_lys_synt"/>
    <property type="match status" value="1"/>
</dbReference>
<dbReference type="EC" id="6.3.4.19" evidence="8"/>
<evidence type="ECO:0000256" key="3">
    <source>
        <dbReference type="ARBA" id="ARBA00022598"/>
    </source>
</evidence>
<evidence type="ECO:0000256" key="5">
    <source>
        <dbReference type="ARBA" id="ARBA00022741"/>
    </source>
</evidence>
<comment type="catalytic activity">
    <reaction evidence="7 8">
        <text>cytidine(34) in tRNA(Ile2) + L-lysine + ATP = lysidine(34) in tRNA(Ile2) + AMP + diphosphate + H(+)</text>
        <dbReference type="Rhea" id="RHEA:43744"/>
        <dbReference type="Rhea" id="RHEA-COMP:10625"/>
        <dbReference type="Rhea" id="RHEA-COMP:10670"/>
        <dbReference type="ChEBI" id="CHEBI:15378"/>
        <dbReference type="ChEBI" id="CHEBI:30616"/>
        <dbReference type="ChEBI" id="CHEBI:32551"/>
        <dbReference type="ChEBI" id="CHEBI:33019"/>
        <dbReference type="ChEBI" id="CHEBI:82748"/>
        <dbReference type="ChEBI" id="CHEBI:83665"/>
        <dbReference type="ChEBI" id="CHEBI:456215"/>
        <dbReference type="EC" id="6.3.4.19"/>
    </reaction>
</comment>
<keyword evidence="5 8" id="KW-0547">Nucleotide-binding</keyword>
<dbReference type="PANTHER" id="PTHR43033">
    <property type="entry name" value="TRNA(ILE)-LYSIDINE SYNTHASE-RELATED"/>
    <property type="match status" value="1"/>
</dbReference>
<feature type="domain" description="Lysidine-tRNA(Ile) synthetase C-terminal" evidence="9">
    <location>
        <begin position="360"/>
        <end position="433"/>
    </location>
</feature>
<protein>
    <recommendedName>
        <fullName evidence="8">tRNA(Ile)-lysidine synthase</fullName>
        <ecNumber evidence="8">6.3.4.19</ecNumber>
    </recommendedName>
    <alternativeName>
        <fullName evidence="8">tRNA(Ile)-2-lysyl-cytidine synthase</fullName>
    </alternativeName>
    <alternativeName>
        <fullName evidence="8">tRNA(Ile)-lysidine synthetase</fullName>
    </alternativeName>
</protein>
<organism evidence="10 11">
    <name type="scientific">Flavobacterium suaedae</name>
    <dbReference type="NCBI Taxonomy" id="1767027"/>
    <lineage>
        <taxon>Bacteria</taxon>
        <taxon>Pseudomonadati</taxon>
        <taxon>Bacteroidota</taxon>
        <taxon>Flavobacteriia</taxon>
        <taxon>Flavobacteriales</taxon>
        <taxon>Flavobacteriaceae</taxon>
        <taxon>Flavobacterium</taxon>
    </lineage>
</organism>
<evidence type="ECO:0000256" key="1">
    <source>
        <dbReference type="ARBA" id="ARBA00004496"/>
    </source>
</evidence>
<dbReference type="InterPro" id="IPR012796">
    <property type="entry name" value="Lysidine-tRNA-synth_C"/>
</dbReference>
<proteinExistence type="inferred from homology"/>
<evidence type="ECO:0000313" key="11">
    <source>
        <dbReference type="Proteomes" id="UP000615760"/>
    </source>
</evidence>
<evidence type="ECO:0000256" key="4">
    <source>
        <dbReference type="ARBA" id="ARBA00022694"/>
    </source>
</evidence>
<keyword evidence="11" id="KW-1185">Reference proteome</keyword>
<dbReference type="PANTHER" id="PTHR43033:SF1">
    <property type="entry name" value="TRNA(ILE)-LYSIDINE SYNTHASE-RELATED"/>
    <property type="match status" value="1"/>
</dbReference>
<dbReference type="RefSeq" id="WP_188619769.1">
    <property type="nucleotide sequence ID" value="NZ_BMJE01000001.1"/>
</dbReference>
<dbReference type="Gene3D" id="3.40.50.620">
    <property type="entry name" value="HUPs"/>
    <property type="match status" value="1"/>
</dbReference>
<keyword evidence="4 8" id="KW-0819">tRNA processing</keyword>
<keyword evidence="3 8" id="KW-0436">Ligase</keyword>
<comment type="caution">
    <text evidence="10">The sequence shown here is derived from an EMBL/GenBank/DDBJ whole genome shotgun (WGS) entry which is preliminary data.</text>
</comment>
<dbReference type="SUPFAM" id="SSF52402">
    <property type="entry name" value="Adenine nucleotide alpha hydrolases-like"/>
    <property type="match status" value="1"/>
</dbReference>
<dbReference type="EMBL" id="BMJE01000001">
    <property type="protein sequence ID" value="GGB66886.1"/>
    <property type="molecule type" value="Genomic_DNA"/>
</dbReference>
<name>A0ABQ1JF66_9FLAO</name>
<dbReference type="Pfam" id="PF11734">
    <property type="entry name" value="TilS_C"/>
    <property type="match status" value="1"/>
</dbReference>
<comment type="domain">
    <text evidence="8">The N-terminal region contains the highly conserved SGGXDS motif, predicted to be a P-loop motif involved in ATP binding.</text>
</comment>
<evidence type="ECO:0000256" key="7">
    <source>
        <dbReference type="ARBA" id="ARBA00048539"/>
    </source>
</evidence>
<reference evidence="11" key="1">
    <citation type="journal article" date="2019" name="Int. J. Syst. Evol. Microbiol.">
        <title>The Global Catalogue of Microorganisms (GCM) 10K type strain sequencing project: providing services to taxonomists for standard genome sequencing and annotation.</title>
        <authorList>
            <consortium name="The Broad Institute Genomics Platform"/>
            <consortium name="The Broad Institute Genome Sequencing Center for Infectious Disease"/>
            <person name="Wu L."/>
            <person name="Ma J."/>
        </authorList>
    </citation>
    <scope>NUCLEOTIDE SEQUENCE [LARGE SCALE GENOMIC DNA]</scope>
    <source>
        <strain evidence="11">CGMCC 1.15461</strain>
    </source>
</reference>
<evidence type="ECO:0000256" key="2">
    <source>
        <dbReference type="ARBA" id="ARBA00022490"/>
    </source>
</evidence>
<evidence type="ECO:0000259" key="9">
    <source>
        <dbReference type="SMART" id="SM00977"/>
    </source>
</evidence>
<dbReference type="NCBIfam" id="TIGR02432">
    <property type="entry name" value="lysidine_TilS_N"/>
    <property type="match status" value="1"/>
</dbReference>
<dbReference type="InterPro" id="IPR012094">
    <property type="entry name" value="tRNA_Ile_lys_synt"/>
</dbReference>
<comment type="similarity">
    <text evidence="8">Belongs to the tRNA(Ile)-lysidine synthase family.</text>
</comment>
<dbReference type="CDD" id="cd01992">
    <property type="entry name" value="TilS_N"/>
    <property type="match status" value="1"/>
</dbReference>
<accession>A0ABQ1JF66</accession>